<organism evidence="1 2">
    <name type="scientific">Opisthorchis viverrini</name>
    <name type="common">Southeast Asian liver fluke</name>
    <dbReference type="NCBI Taxonomy" id="6198"/>
    <lineage>
        <taxon>Eukaryota</taxon>
        <taxon>Metazoa</taxon>
        <taxon>Spiralia</taxon>
        <taxon>Lophotrochozoa</taxon>
        <taxon>Platyhelminthes</taxon>
        <taxon>Trematoda</taxon>
        <taxon>Digenea</taxon>
        <taxon>Opisthorchiida</taxon>
        <taxon>Opisthorchiata</taxon>
        <taxon>Opisthorchiidae</taxon>
        <taxon>Opisthorchis</taxon>
    </lineage>
</organism>
<gene>
    <name evidence="1" type="ORF">T265_00378</name>
</gene>
<dbReference type="KEGG" id="ovi:T265_00378"/>
<proteinExistence type="predicted"/>
<dbReference type="CTD" id="20314566"/>
<name>A0A075AJT5_OPIVI</name>
<reference evidence="1 2" key="1">
    <citation type="submission" date="2013-11" db="EMBL/GenBank/DDBJ databases">
        <title>Opisthorchis viverrini - life in the bile duct.</title>
        <authorList>
            <person name="Young N.D."/>
            <person name="Nagarajan N."/>
            <person name="Lin S.J."/>
            <person name="Korhonen P.K."/>
            <person name="Jex A.R."/>
            <person name="Hall R.S."/>
            <person name="Safavi-Hemami H."/>
            <person name="Kaewkong W."/>
            <person name="Bertrand D."/>
            <person name="Gao S."/>
            <person name="Seet Q."/>
            <person name="Wongkham S."/>
            <person name="Teh B.T."/>
            <person name="Wongkham C."/>
            <person name="Intapan P.M."/>
            <person name="Maleewong W."/>
            <person name="Yang X."/>
            <person name="Hu M."/>
            <person name="Wang Z."/>
            <person name="Hofmann A."/>
            <person name="Sternberg P.W."/>
            <person name="Tan P."/>
            <person name="Wang J."/>
            <person name="Gasser R.B."/>
        </authorList>
    </citation>
    <scope>NUCLEOTIDE SEQUENCE [LARGE SCALE GENOMIC DNA]</scope>
</reference>
<keyword evidence="2" id="KW-1185">Reference proteome</keyword>
<evidence type="ECO:0000313" key="1">
    <source>
        <dbReference type="EMBL" id="KER33944.1"/>
    </source>
</evidence>
<evidence type="ECO:0000313" key="2">
    <source>
        <dbReference type="Proteomes" id="UP000054324"/>
    </source>
</evidence>
<dbReference type="EMBL" id="KL596621">
    <property type="protein sequence ID" value="KER33944.1"/>
    <property type="molecule type" value="Genomic_DNA"/>
</dbReference>
<dbReference type="AlphaFoldDB" id="A0A075AJT5"/>
<dbReference type="GeneID" id="20314566"/>
<sequence>MRSECIHWKLVCTVWTTMRFGRKLKIRRFRSYDDNLKVKWETVTQNTNRHHERRLSAYVLTAELIPGSLGATSNKQVMAPHKACDD</sequence>
<dbReference type="Proteomes" id="UP000054324">
    <property type="component" value="Unassembled WGS sequence"/>
</dbReference>
<dbReference type="RefSeq" id="XP_009162387.1">
    <property type="nucleotide sequence ID" value="XM_009164123.1"/>
</dbReference>
<accession>A0A075AJT5</accession>
<protein>
    <submittedName>
        <fullName evidence="1">Uncharacterized protein</fullName>
    </submittedName>
</protein>